<dbReference type="Gene3D" id="3.40.640.10">
    <property type="entry name" value="Type I PLP-dependent aspartate aminotransferase-like (Major domain)"/>
    <property type="match status" value="1"/>
</dbReference>
<dbReference type="InterPro" id="IPR015424">
    <property type="entry name" value="PyrdxlP-dep_Trfase"/>
</dbReference>
<dbReference type="PANTHER" id="PTHR43643:SF3">
    <property type="entry name" value="HISTIDINOL-PHOSPHATE AMINOTRANSFERASE"/>
    <property type="match status" value="1"/>
</dbReference>
<comment type="similarity">
    <text evidence="1">Belongs to the class-II pyridoxal-phosphate-dependent aminotransferase family. Histidinol-phosphate aminotransferase subfamily.</text>
</comment>
<name>A0A7X1B960_9BACT</name>
<accession>A0A7X1B960</accession>
<dbReference type="PROSITE" id="PS51318">
    <property type="entry name" value="TAT"/>
    <property type="match status" value="1"/>
</dbReference>
<evidence type="ECO:0000256" key="1">
    <source>
        <dbReference type="ARBA" id="ARBA00007970"/>
    </source>
</evidence>
<keyword evidence="3 6" id="KW-0808">Transferase</keyword>
<dbReference type="Proteomes" id="UP000526501">
    <property type="component" value="Unassembled WGS sequence"/>
</dbReference>
<sequence>MAPELLEAILHQKKMSMNRRDWIKNAAIAGGSLTLPSLMRAQAQPTAKKSGIGDSTYDFINLSINENQWGPSPKAIKAMEEKVRFAYEYPGVPFQKLRSEIAERSGVEADQVLVGAGSSDILMSTSYVFGKDNSSIVCSDPTFGDLIRWSKRHGTEIISIPWSEERKPDLPKILASIREDTGLIYICNPENPTGTFLEKEALKDFCREASKKCPVFVDEAYIDFAADAESLTMMELVREGLPIIVCRTFSKAHGLGGMRIGYAVTSPEIAKQIGENYVSGVVGGSSHVSLEGARAAYADEEWISYVREQTKKVRDDFMSFCDSIGQEYIPSHTTFMLLPVKKDSKMIADTLYAATKIKISPRMIHGQNYLRISMGNPAQMDLLKTGLRLVLS</sequence>
<evidence type="ECO:0000313" key="7">
    <source>
        <dbReference type="Proteomes" id="UP000526501"/>
    </source>
</evidence>
<evidence type="ECO:0000259" key="5">
    <source>
        <dbReference type="Pfam" id="PF00155"/>
    </source>
</evidence>
<evidence type="ECO:0000256" key="4">
    <source>
        <dbReference type="ARBA" id="ARBA00022898"/>
    </source>
</evidence>
<protein>
    <submittedName>
        <fullName evidence="6">Aminotransferase class I/II-fold pyridoxal phosphate-dependent enzyme</fullName>
    </submittedName>
</protein>
<dbReference type="InterPro" id="IPR050106">
    <property type="entry name" value="HistidinolP_aminotransfase"/>
</dbReference>
<gene>
    <name evidence="6" type="ORF">H5P27_11600</name>
</gene>
<dbReference type="SUPFAM" id="SSF53383">
    <property type="entry name" value="PLP-dependent transferases"/>
    <property type="match status" value="1"/>
</dbReference>
<keyword evidence="2 6" id="KW-0032">Aminotransferase</keyword>
<dbReference type="InterPro" id="IPR004839">
    <property type="entry name" value="Aminotransferase_I/II_large"/>
</dbReference>
<dbReference type="GO" id="GO:0008483">
    <property type="term" value="F:transaminase activity"/>
    <property type="evidence" value="ECO:0007669"/>
    <property type="project" value="UniProtKB-KW"/>
</dbReference>
<keyword evidence="4" id="KW-0663">Pyridoxal phosphate</keyword>
<dbReference type="RefSeq" id="WP_185660555.1">
    <property type="nucleotide sequence ID" value="NZ_CAWPOO010000012.1"/>
</dbReference>
<keyword evidence="7" id="KW-1185">Reference proteome</keyword>
<dbReference type="Pfam" id="PF00155">
    <property type="entry name" value="Aminotran_1_2"/>
    <property type="match status" value="1"/>
</dbReference>
<evidence type="ECO:0000256" key="3">
    <source>
        <dbReference type="ARBA" id="ARBA00022679"/>
    </source>
</evidence>
<dbReference type="PANTHER" id="PTHR43643">
    <property type="entry name" value="HISTIDINOL-PHOSPHATE AMINOTRANSFERASE 2"/>
    <property type="match status" value="1"/>
</dbReference>
<organism evidence="6 7">
    <name type="scientific">Pelagicoccus albus</name>
    <dbReference type="NCBI Taxonomy" id="415222"/>
    <lineage>
        <taxon>Bacteria</taxon>
        <taxon>Pseudomonadati</taxon>
        <taxon>Verrucomicrobiota</taxon>
        <taxon>Opitutia</taxon>
        <taxon>Puniceicoccales</taxon>
        <taxon>Pelagicoccaceae</taxon>
        <taxon>Pelagicoccus</taxon>
    </lineage>
</organism>
<dbReference type="InterPro" id="IPR006311">
    <property type="entry name" value="TAT_signal"/>
</dbReference>
<feature type="domain" description="Aminotransferase class I/classII large" evidence="5">
    <location>
        <begin position="58"/>
        <end position="381"/>
    </location>
</feature>
<dbReference type="AlphaFoldDB" id="A0A7X1B960"/>
<dbReference type="GO" id="GO:0030170">
    <property type="term" value="F:pyridoxal phosphate binding"/>
    <property type="evidence" value="ECO:0007669"/>
    <property type="project" value="InterPro"/>
</dbReference>
<proteinExistence type="inferred from homology"/>
<dbReference type="InterPro" id="IPR015421">
    <property type="entry name" value="PyrdxlP-dep_Trfase_major"/>
</dbReference>
<reference evidence="6 7" key="1">
    <citation type="submission" date="2020-07" db="EMBL/GenBank/DDBJ databases">
        <authorList>
            <person name="Feng X."/>
        </authorList>
    </citation>
    <scope>NUCLEOTIDE SEQUENCE [LARGE SCALE GENOMIC DNA]</scope>
    <source>
        <strain evidence="6 7">JCM23202</strain>
    </source>
</reference>
<evidence type="ECO:0000256" key="2">
    <source>
        <dbReference type="ARBA" id="ARBA00022576"/>
    </source>
</evidence>
<dbReference type="InterPro" id="IPR015422">
    <property type="entry name" value="PyrdxlP-dep_Trfase_small"/>
</dbReference>
<dbReference type="CDD" id="cd00609">
    <property type="entry name" value="AAT_like"/>
    <property type="match status" value="1"/>
</dbReference>
<evidence type="ECO:0000313" key="6">
    <source>
        <dbReference type="EMBL" id="MBC2606688.1"/>
    </source>
</evidence>
<dbReference type="EMBL" id="JACHVC010000012">
    <property type="protein sequence ID" value="MBC2606688.1"/>
    <property type="molecule type" value="Genomic_DNA"/>
</dbReference>
<dbReference type="Gene3D" id="3.90.1150.10">
    <property type="entry name" value="Aspartate Aminotransferase, domain 1"/>
    <property type="match status" value="1"/>
</dbReference>
<comment type="caution">
    <text evidence="6">The sequence shown here is derived from an EMBL/GenBank/DDBJ whole genome shotgun (WGS) entry which is preliminary data.</text>
</comment>